<reference evidence="3" key="1">
    <citation type="submission" date="2023-06" db="EMBL/GenBank/DDBJ databases">
        <title>Male Hemibagrus guttatus genome.</title>
        <authorList>
            <person name="Bian C."/>
        </authorList>
    </citation>
    <scope>NUCLEOTIDE SEQUENCE</scope>
    <source>
        <strain evidence="3">Male_cb2023</strain>
        <tissue evidence="3">Muscle</tissue>
    </source>
</reference>
<keyword evidence="4" id="KW-1185">Reference proteome</keyword>
<accession>A0AAE0RC92</accession>
<gene>
    <name evidence="3" type="ORF">QTP70_013706</name>
</gene>
<evidence type="ECO:0000256" key="1">
    <source>
        <dbReference type="SAM" id="MobiDB-lite"/>
    </source>
</evidence>
<comment type="caution">
    <text evidence="3">The sequence shown here is derived from an EMBL/GenBank/DDBJ whole genome shotgun (WGS) entry which is preliminary data.</text>
</comment>
<dbReference type="Proteomes" id="UP001274896">
    <property type="component" value="Unassembled WGS sequence"/>
</dbReference>
<dbReference type="InterPro" id="IPR032549">
    <property type="entry name" value="DUF4939"/>
</dbReference>
<evidence type="ECO:0000313" key="4">
    <source>
        <dbReference type="Proteomes" id="UP001274896"/>
    </source>
</evidence>
<dbReference type="EMBL" id="JAUCMX010000004">
    <property type="protein sequence ID" value="KAK3548544.1"/>
    <property type="molecule type" value="Genomic_DNA"/>
</dbReference>
<proteinExistence type="predicted"/>
<protein>
    <recommendedName>
        <fullName evidence="2">DUF4939 domain-containing protein</fullName>
    </recommendedName>
</protein>
<feature type="region of interest" description="Disordered" evidence="1">
    <location>
        <begin position="29"/>
        <end position="59"/>
    </location>
</feature>
<name>A0AAE0RC92_9TELE</name>
<dbReference type="Pfam" id="PF16297">
    <property type="entry name" value="DUF4939"/>
    <property type="match status" value="1"/>
</dbReference>
<sequence>MDPAELREIIVRQGALICSFQDQVEALATKRKRRRPPPPRASPAPHGESPRLAMPEKYDGSADRCRGFLRQCENFFAHQPEVYHDEGTKCAFLLSLLMGRALDWAPVVWDADPQIQTSFTYFAGMIWEVLRVSRWGQGHLSPVNGATSGI</sequence>
<feature type="domain" description="DUF4939" evidence="2">
    <location>
        <begin position="52"/>
        <end position="122"/>
    </location>
</feature>
<dbReference type="AlphaFoldDB" id="A0AAE0RC92"/>
<evidence type="ECO:0000313" key="3">
    <source>
        <dbReference type="EMBL" id="KAK3548544.1"/>
    </source>
</evidence>
<evidence type="ECO:0000259" key="2">
    <source>
        <dbReference type="Pfam" id="PF16297"/>
    </source>
</evidence>
<organism evidence="3 4">
    <name type="scientific">Hemibagrus guttatus</name>
    <dbReference type="NCBI Taxonomy" id="175788"/>
    <lineage>
        <taxon>Eukaryota</taxon>
        <taxon>Metazoa</taxon>
        <taxon>Chordata</taxon>
        <taxon>Craniata</taxon>
        <taxon>Vertebrata</taxon>
        <taxon>Euteleostomi</taxon>
        <taxon>Actinopterygii</taxon>
        <taxon>Neopterygii</taxon>
        <taxon>Teleostei</taxon>
        <taxon>Ostariophysi</taxon>
        <taxon>Siluriformes</taxon>
        <taxon>Bagridae</taxon>
        <taxon>Hemibagrus</taxon>
    </lineage>
</organism>